<reference evidence="5 7" key="1">
    <citation type="submission" date="2016-10" db="EMBL/GenBank/DDBJ databases">
        <authorList>
            <person name="Cai Z."/>
        </authorList>
    </citation>
    <scope>NUCLEOTIDE SEQUENCE [LARGE SCALE GENOMIC DNA]</scope>
    <source>
        <strain evidence="5 7">DSM 25227</strain>
    </source>
</reference>
<dbReference type="Pfam" id="PF01979">
    <property type="entry name" value="Amidohydro_1"/>
    <property type="match status" value="1"/>
</dbReference>
<evidence type="ECO:0000256" key="2">
    <source>
        <dbReference type="ARBA" id="ARBA00022801"/>
    </source>
</evidence>
<accession>A0A2Y9A741</accession>
<dbReference type="PANTHER" id="PTHR43794:SF11">
    <property type="entry name" value="AMIDOHYDROLASE-RELATED DOMAIN-CONTAINING PROTEIN"/>
    <property type="match status" value="1"/>
</dbReference>
<dbReference type="CDD" id="cd01298">
    <property type="entry name" value="ATZ_TRZ_like"/>
    <property type="match status" value="1"/>
</dbReference>
<evidence type="ECO:0000259" key="3">
    <source>
        <dbReference type="Pfam" id="PF01979"/>
    </source>
</evidence>
<dbReference type="EMBL" id="QGDJ01000001">
    <property type="protein sequence ID" value="PWJ22131.1"/>
    <property type="molecule type" value="Genomic_DNA"/>
</dbReference>
<dbReference type="SUPFAM" id="SSF51338">
    <property type="entry name" value="Composite domain of metallo-dependent hydrolases"/>
    <property type="match status" value="2"/>
</dbReference>
<dbReference type="InterPro" id="IPR006680">
    <property type="entry name" value="Amidohydro-rel"/>
</dbReference>
<dbReference type="SUPFAM" id="SSF51556">
    <property type="entry name" value="Metallo-dependent hydrolases"/>
    <property type="match status" value="1"/>
</dbReference>
<dbReference type="InterPro" id="IPR050287">
    <property type="entry name" value="MTA/SAH_deaminase"/>
</dbReference>
<evidence type="ECO:0000313" key="4">
    <source>
        <dbReference type="EMBL" id="PWJ22131.1"/>
    </source>
</evidence>
<dbReference type="EMBL" id="UETC01000001">
    <property type="protein sequence ID" value="SSA38409.1"/>
    <property type="molecule type" value="Genomic_DNA"/>
</dbReference>
<dbReference type="GO" id="GO:0016810">
    <property type="term" value="F:hydrolase activity, acting on carbon-nitrogen (but not peptide) bonds"/>
    <property type="evidence" value="ECO:0007669"/>
    <property type="project" value="InterPro"/>
</dbReference>
<dbReference type="Proteomes" id="UP000245839">
    <property type="component" value="Unassembled WGS sequence"/>
</dbReference>
<organism evidence="5 7">
    <name type="scientific">Jannaschia seohaensis</name>
    <dbReference type="NCBI Taxonomy" id="475081"/>
    <lineage>
        <taxon>Bacteria</taxon>
        <taxon>Pseudomonadati</taxon>
        <taxon>Pseudomonadota</taxon>
        <taxon>Alphaproteobacteria</taxon>
        <taxon>Rhodobacterales</taxon>
        <taxon>Roseobacteraceae</taxon>
        <taxon>Jannaschia</taxon>
    </lineage>
</organism>
<dbReference type="RefSeq" id="WP_109562716.1">
    <property type="nucleotide sequence ID" value="NZ_QGDJ01000001.1"/>
</dbReference>
<evidence type="ECO:0000313" key="7">
    <source>
        <dbReference type="Proteomes" id="UP000251571"/>
    </source>
</evidence>
<keyword evidence="2" id="KW-0378">Hydrolase</keyword>
<keyword evidence="6" id="KW-1185">Reference proteome</keyword>
<gene>
    <name evidence="4" type="ORF">BCF38_101540</name>
    <name evidence="5" type="ORF">SAMN05421539_101540</name>
</gene>
<dbReference type="Gene3D" id="3.20.20.140">
    <property type="entry name" value="Metal-dependent hydrolases"/>
    <property type="match status" value="1"/>
</dbReference>
<proteinExistence type="inferred from homology"/>
<dbReference type="Gene3D" id="2.30.40.10">
    <property type="entry name" value="Urease, subunit C, domain 1"/>
    <property type="match status" value="1"/>
</dbReference>
<dbReference type="OrthoDB" id="9796020at2"/>
<comment type="similarity">
    <text evidence="1">Belongs to the metallo-dependent hydrolases superfamily. ATZ/TRZ family.</text>
</comment>
<evidence type="ECO:0000313" key="5">
    <source>
        <dbReference type="EMBL" id="SSA38409.1"/>
    </source>
</evidence>
<feature type="domain" description="Amidohydrolase-related" evidence="3">
    <location>
        <begin position="48"/>
        <end position="395"/>
    </location>
</feature>
<evidence type="ECO:0000313" key="6">
    <source>
        <dbReference type="Proteomes" id="UP000245839"/>
    </source>
</evidence>
<dbReference type="Proteomes" id="UP000251571">
    <property type="component" value="Unassembled WGS sequence"/>
</dbReference>
<dbReference type="InterPro" id="IPR032466">
    <property type="entry name" value="Metal_Hydrolase"/>
</dbReference>
<evidence type="ECO:0000256" key="1">
    <source>
        <dbReference type="ARBA" id="ARBA00006745"/>
    </source>
</evidence>
<dbReference type="AlphaFoldDB" id="A0A2Y9A741"/>
<reference evidence="4 6" key="2">
    <citation type="submission" date="2018-03" db="EMBL/GenBank/DDBJ databases">
        <title>Genomic Encyclopedia of Archaeal and Bacterial Type Strains, Phase II (KMG-II): from individual species to whole genera.</title>
        <authorList>
            <person name="Goeker M."/>
        </authorList>
    </citation>
    <scope>NUCLEOTIDE SEQUENCE [LARGE SCALE GENOMIC DNA]</scope>
    <source>
        <strain evidence="4 6">DSM 25227</strain>
    </source>
</reference>
<dbReference type="PANTHER" id="PTHR43794">
    <property type="entry name" value="AMINOHYDROLASE SSNA-RELATED"/>
    <property type="match status" value="1"/>
</dbReference>
<name>A0A2Y9A741_9RHOB</name>
<dbReference type="InterPro" id="IPR011059">
    <property type="entry name" value="Metal-dep_hydrolase_composite"/>
</dbReference>
<protein>
    <submittedName>
        <fullName evidence="5">5-methylthioadenosine/S-adenosylhomocysteine deaminase</fullName>
    </submittedName>
</protein>
<sequence length="433" mass="45664">MILANARLLTMDGPEIDRGWVEIEGDSIARIGAGDPPGPFEDMGGDLLMPGMINPHGHLPMTLFRGLAEEVDDRLFRYILPLERACVTEEVVRIGTRLALLESIRGGVTTVADMYYFEDAIAEELAASGLRGVVGQTVATFPVPDAPDIDAAFAQADALAARWTGHPTVTPGIAPHAPYSTGPEILSRVAAWSEAHPGLPVQIHLAETADEIAWAAREHDRSTVEIVAEAGLLRPGLIAAHCVYLTEADRALLAQSGAGVAHCPRANGKGGRPTAPIADLAARGVPLGLATDGAMSGNTLDLFSQMAPATIAQKVAQGTRAALPPSQVLEMATTGGARVLGMADRIGRLAPGFRADLIRVSLDDPRQQPVYDLAATLVFSTLPSDVRSTMVGGRWLMIDRAVQSLDPAAILADARQTARTFGARIAEIDRSAP</sequence>